<feature type="non-terminal residue" evidence="2">
    <location>
        <position position="1"/>
    </location>
</feature>
<proteinExistence type="predicted"/>
<keyword evidence="1" id="KW-0808">Transferase</keyword>
<dbReference type="Pfam" id="PF22235">
    <property type="entry name" value="FAS1_thioest_ins"/>
    <property type="match status" value="1"/>
</dbReference>
<dbReference type="GO" id="GO:0016740">
    <property type="term" value="F:transferase activity"/>
    <property type="evidence" value="ECO:0007669"/>
    <property type="project" value="UniProtKB-KW"/>
</dbReference>
<evidence type="ECO:0000256" key="1">
    <source>
        <dbReference type="ARBA" id="ARBA00022679"/>
    </source>
</evidence>
<dbReference type="Proteomes" id="UP001222325">
    <property type="component" value="Unassembled WGS sequence"/>
</dbReference>
<reference evidence="2" key="1">
    <citation type="submission" date="2023-03" db="EMBL/GenBank/DDBJ databases">
        <title>Massive genome expansion in bonnet fungi (Mycena s.s.) driven by repeated elements and novel gene families across ecological guilds.</title>
        <authorList>
            <consortium name="Lawrence Berkeley National Laboratory"/>
            <person name="Harder C.B."/>
            <person name="Miyauchi S."/>
            <person name="Viragh M."/>
            <person name="Kuo A."/>
            <person name="Thoen E."/>
            <person name="Andreopoulos B."/>
            <person name="Lu D."/>
            <person name="Skrede I."/>
            <person name="Drula E."/>
            <person name="Henrissat B."/>
            <person name="Morin E."/>
            <person name="Kohler A."/>
            <person name="Barry K."/>
            <person name="LaButti K."/>
            <person name="Morin E."/>
            <person name="Salamov A."/>
            <person name="Lipzen A."/>
            <person name="Mereny Z."/>
            <person name="Hegedus B."/>
            <person name="Baldrian P."/>
            <person name="Stursova M."/>
            <person name="Weitz H."/>
            <person name="Taylor A."/>
            <person name="Grigoriev I.V."/>
            <person name="Nagy L.G."/>
            <person name="Martin F."/>
            <person name="Kauserud H."/>
        </authorList>
    </citation>
    <scope>NUCLEOTIDE SEQUENCE</scope>
    <source>
        <strain evidence="2">CBHHK173m</strain>
    </source>
</reference>
<dbReference type="PANTHER" id="PTHR10982">
    <property type="entry name" value="MALONYL COA-ACYL CARRIER PROTEIN TRANSACYLASE"/>
    <property type="match status" value="1"/>
</dbReference>
<dbReference type="InterPro" id="IPR029069">
    <property type="entry name" value="HotDog_dom_sf"/>
</dbReference>
<sequence>IFPASMDGDLLKLIHLSNGSRIDGAKPLQVGDVCKAEATIVSVTNTDAGKVVKVKGHVFRAAKPVIEVVSSFLYRGRFTDYENTFETTEEPDYIVALESDAAVGVLQSKEWFEWIDESKPLLAGTRLIFRVKSQVSFKDKTSYRDVSVTGEIFVRNQLKALVLVGT</sequence>
<dbReference type="AlphaFoldDB" id="A0AAD6TZZ6"/>
<accession>A0AAD6TZZ6</accession>
<dbReference type="SUPFAM" id="SSF54637">
    <property type="entry name" value="Thioesterase/thiol ester dehydrase-isomerase"/>
    <property type="match status" value="1"/>
</dbReference>
<dbReference type="InterPro" id="IPR050830">
    <property type="entry name" value="Fungal_FAS"/>
</dbReference>
<gene>
    <name evidence="2" type="ORF">B0H15DRAFT_741899</name>
</gene>
<dbReference type="Gene3D" id="2.40.128.700">
    <property type="match status" value="1"/>
</dbReference>
<evidence type="ECO:0000313" key="3">
    <source>
        <dbReference type="Proteomes" id="UP001222325"/>
    </source>
</evidence>
<dbReference type="EMBL" id="JARJCN010000046">
    <property type="protein sequence ID" value="KAJ7082252.1"/>
    <property type="molecule type" value="Genomic_DNA"/>
</dbReference>
<organism evidence="2 3">
    <name type="scientific">Mycena belliarum</name>
    <dbReference type="NCBI Taxonomy" id="1033014"/>
    <lineage>
        <taxon>Eukaryota</taxon>
        <taxon>Fungi</taxon>
        <taxon>Dikarya</taxon>
        <taxon>Basidiomycota</taxon>
        <taxon>Agaricomycotina</taxon>
        <taxon>Agaricomycetes</taxon>
        <taxon>Agaricomycetidae</taxon>
        <taxon>Agaricales</taxon>
        <taxon>Marasmiineae</taxon>
        <taxon>Mycenaceae</taxon>
        <taxon>Mycena</taxon>
    </lineage>
</organism>
<keyword evidence="3" id="KW-1185">Reference proteome</keyword>
<dbReference type="PANTHER" id="PTHR10982:SF21">
    <property type="entry name" value="FATTY ACID SYNTHASE SUBUNIT BETA"/>
    <property type="match status" value="1"/>
</dbReference>
<feature type="non-terminal residue" evidence="2">
    <location>
        <position position="166"/>
    </location>
</feature>
<name>A0AAD6TZZ6_9AGAR</name>
<evidence type="ECO:0000313" key="2">
    <source>
        <dbReference type="EMBL" id="KAJ7082252.1"/>
    </source>
</evidence>
<protein>
    <submittedName>
        <fullName evidence="2">Uncharacterized protein</fullName>
    </submittedName>
</protein>
<comment type="caution">
    <text evidence="2">The sequence shown here is derived from an EMBL/GenBank/DDBJ whole genome shotgun (WGS) entry which is preliminary data.</text>
</comment>